<dbReference type="AlphaFoldDB" id="A0A9W9U5W0"/>
<reference evidence="2" key="2">
    <citation type="journal article" date="2023" name="IMA Fungus">
        <title>Comparative genomic study of the Penicillium genus elucidates a diverse pangenome and 15 lateral gene transfer events.</title>
        <authorList>
            <person name="Petersen C."/>
            <person name="Sorensen T."/>
            <person name="Nielsen M.R."/>
            <person name="Sondergaard T.E."/>
            <person name="Sorensen J.L."/>
            <person name="Fitzpatrick D.A."/>
            <person name="Frisvad J.C."/>
            <person name="Nielsen K.L."/>
        </authorList>
    </citation>
    <scope>NUCLEOTIDE SEQUENCE</scope>
    <source>
        <strain evidence="2">IBT 21472</strain>
    </source>
</reference>
<keyword evidence="1" id="KW-0732">Signal</keyword>
<gene>
    <name evidence="2" type="ORF">N7476_005732</name>
</gene>
<feature type="signal peptide" evidence="1">
    <location>
        <begin position="1"/>
        <end position="17"/>
    </location>
</feature>
<dbReference type="OrthoDB" id="4303386at2759"/>
<dbReference type="EMBL" id="JAPZBO010000005">
    <property type="protein sequence ID" value="KAJ5315425.1"/>
    <property type="molecule type" value="Genomic_DNA"/>
</dbReference>
<protein>
    <recommendedName>
        <fullName evidence="4">AA1-like domain-containing protein</fullName>
    </recommendedName>
</protein>
<keyword evidence="3" id="KW-1185">Reference proteome</keyword>
<feature type="chain" id="PRO_5040895697" description="AA1-like domain-containing protein" evidence="1">
    <location>
        <begin position="18"/>
        <end position="148"/>
    </location>
</feature>
<evidence type="ECO:0008006" key="4">
    <source>
        <dbReference type="Google" id="ProtNLM"/>
    </source>
</evidence>
<organism evidence="2 3">
    <name type="scientific">Penicillium atrosanguineum</name>
    <dbReference type="NCBI Taxonomy" id="1132637"/>
    <lineage>
        <taxon>Eukaryota</taxon>
        <taxon>Fungi</taxon>
        <taxon>Dikarya</taxon>
        <taxon>Ascomycota</taxon>
        <taxon>Pezizomycotina</taxon>
        <taxon>Eurotiomycetes</taxon>
        <taxon>Eurotiomycetidae</taxon>
        <taxon>Eurotiales</taxon>
        <taxon>Aspergillaceae</taxon>
        <taxon>Penicillium</taxon>
    </lineage>
</organism>
<comment type="caution">
    <text evidence="2">The sequence shown here is derived from an EMBL/GenBank/DDBJ whole genome shotgun (WGS) entry which is preliminary data.</text>
</comment>
<proteinExistence type="predicted"/>
<dbReference type="Proteomes" id="UP001147746">
    <property type="component" value="Unassembled WGS sequence"/>
</dbReference>
<sequence>MKLFAALQFLAVTKALASSLKRTQALEISDLSANHYSNVTLGTLQFTIHDPNTDITDDCNVSWNTSSVIQPGLALHKCQHRHFEFGFRYGISDIEFFALVLQQLNGTALGYSVVTAYRTNPRWICVQGSEEGLQERCVWSGTLKVEVD</sequence>
<accession>A0A9W9U5W0</accession>
<evidence type="ECO:0000256" key="1">
    <source>
        <dbReference type="SAM" id="SignalP"/>
    </source>
</evidence>
<reference evidence="2" key="1">
    <citation type="submission" date="2022-12" db="EMBL/GenBank/DDBJ databases">
        <authorList>
            <person name="Petersen C."/>
        </authorList>
    </citation>
    <scope>NUCLEOTIDE SEQUENCE</scope>
    <source>
        <strain evidence="2">IBT 21472</strain>
    </source>
</reference>
<evidence type="ECO:0000313" key="2">
    <source>
        <dbReference type="EMBL" id="KAJ5315425.1"/>
    </source>
</evidence>
<name>A0A9W9U5W0_9EURO</name>
<evidence type="ECO:0000313" key="3">
    <source>
        <dbReference type="Proteomes" id="UP001147746"/>
    </source>
</evidence>